<dbReference type="Gene3D" id="1.20.5.4130">
    <property type="match status" value="1"/>
</dbReference>
<keyword evidence="2" id="KW-0677">Repeat</keyword>
<gene>
    <name evidence="11" type="ORF">PHAVU_010G063000g</name>
</gene>
<keyword evidence="6" id="KW-0732">Signal</keyword>
<reference evidence="12" key="1">
    <citation type="journal article" date="2014" name="Nat. Genet.">
        <title>A reference genome for common bean and genome-wide analysis of dual domestications.</title>
        <authorList>
            <person name="Schmutz J."/>
            <person name="McClean P.E."/>
            <person name="Mamidi S."/>
            <person name="Wu G.A."/>
            <person name="Cannon S.B."/>
            <person name="Grimwood J."/>
            <person name="Jenkins J."/>
            <person name="Shu S."/>
            <person name="Song Q."/>
            <person name="Chavarro C."/>
            <person name="Torres-Torres M."/>
            <person name="Geffroy V."/>
            <person name="Moghaddam S.M."/>
            <person name="Gao D."/>
            <person name="Abernathy B."/>
            <person name="Barry K."/>
            <person name="Blair M."/>
            <person name="Brick M.A."/>
            <person name="Chovatia M."/>
            <person name="Gepts P."/>
            <person name="Goodstein D.M."/>
            <person name="Gonzales M."/>
            <person name="Hellsten U."/>
            <person name="Hyten D.L."/>
            <person name="Jia G."/>
            <person name="Kelly J.D."/>
            <person name="Kudrna D."/>
            <person name="Lee R."/>
            <person name="Richard M.M."/>
            <person name="Miklas P.N."/>
            <person name="Osorno J.M."/>
            <person name="Rodrigues J."/>
            <person name="Thareau V."/>
            <person name="Urrea C.A."/>
            <person name="Wang M."/>
            <person name="Yu Y."/>
            <person name="Zhang M."/>
            <person name="Wing R.A."/>
            <person name="Cregan P.B."/>
            <person name="Rokhsar D.S."/>
            <person name="Jackson S.A."/>
        </authorList>
    </citation>
    <scope>NUCLEOTIDE SEQUENCE [LARGE SCALE GENOMIC DNA]</scope>
    <source>
        <strain evidence="12">cv. G19833</strain>
    </source>
</reference>
<evidence type="ECO:0000256" key="4">
    <source>
        <dbReference type="ARBA" id="ARBA00022821"/>
    </source>
</evidence>
<dbReference type="SMR" id="V7APT9"/>
<keyword evidence="3" id="KW-0547">Nucleotide-binding</keyword>
<evidence type="ECO:0000256" key="5">
    <source>
        <dbReference type="ARBA" id="ARBA00022840"/>
    </source>
</evidence>
<evidence type="ECO:0000313" key="12">
    <source>
        <dbReference type="Proteomes" id="UP000000226"/>
    </source>
</evidence>
<evidence type="ECO:0000259" key="10">
    <source>
        <dbReference type="Pfam" id="PF25019"/>
    </source>
</evidence>
<dbReference type="Pfam" id="PF25019">
    <property type="entry name" value="LRR_R13L1-DRL21"/>
    <property type="match status" value="1"/>
</dbReference>
<evidence type="ECO:0008006" key="13">
    <source>
        <dbReference type="Google" id="ProtNLM"/>
    </source>
</evidence>
<keyword evidence="5" id="KW-0067">ATP-binding</keyword>
<keyword evidence="1" id="KW-0433">Leucine-rich repeat</keyword>
<dbReference type="PANTHER" id="PTHR36766:SF40">
    <property type="entry name" value="DISEASE RESISTANCE PROTEIN RGA3"/>
    <property type="match status" value="1"/>
</dbReference>
<feature type="domain" description="Disease resistance N-terminal" evidence="8">
    <location>
        <begin position="11"/>
        <end position="100"/>
    </location>
</feature>
<dbReference type="Gene3D" id="3.40.50.300">
    <property type="entry name" value="P-loop containing nucleotide triphosphate hydrolases"/>
    <property type="match status" value="1"/>
</dbReference>
<dbReference type="GO" id="GO:0051707">
    <property type="term" value="P:response to other organism"/>
    <property type="evidence" value="ECO:0007669"/>
    <property type="project" value="UniProtKB-ARBA"/>
</dbReference>
<feature type="domain" description="NB-ARC" evidence="7">
    <location>
        <begin position="165"/>
        <end position="338"/>
    </location>
</feature>
<dbReference type="eggNOG" id="KOG4658">
    <property type="taxonomic scope" value="Eukaryota"/>
</dbReference>
<dbReference type="InterPro" id="IPR058922">
    <property type="entry name" value="WHD_DRP"/>
</dbReference>
<protein>
    <recommendedName>
        <fullName evidence="13">Disease resistance RPP13-like protein 1</fullName>
    </recommendedName>
</protein>
<evidence type="ECO:0000259" key="8">
    <source>
        <dbReference type="Pfam" id="PF18052"/>
    </source>
</evidence>
<dbReference type="STRING" id="3885.V7APT9"/>
<feature type="domain" description="R13L1/DRL21-like LRR repeat region" evidence="10">
    <location>
        <begin position="679"/>
        <end position="806"/>
    </location>
</feature>
<dbReference type="InterPro" id="IPR042197">
    <property type="entry name" value="Apaf_helical"/>
</dbReference>
<dbReference type="FunFam" id="1.10.10.10:FF:000322">
    <property type="entry name" value="Probable disease resistance protein At1g63360"/>
    <property type="match status" value="1"/>
</dbReference>
<dbReference type="EMBL" id="CM002297">
    <property type="protein sequence ID" value="ESW06623.1"/>
    <property type="molecule type" value="Genomic_DNA"/>
</dbReference>
<dbReference type="Pfam" id="PF18052">
    <property type="entry name" value="Rx_N"/>
    <property type="match status" value="1"/>
</dbReference>
<dbReference type="GO" id="GO:0043531">
    <property type="term" value="F:ADP binding"/>
    <property type="evidence" value="ECO:0007669"/>
    <property type="project" value="InterPro"/>
</dbReference>
<dbReference type="GO" id="GO:0006952">
    <property type="term" value="P:defense response"/>
    <property type="evidence" value="ECO:0007669"/>
    <property type="project" value="UniProtKB-KW"/>
</dbReference>
<sequence>MALAVVGGALLSAFLDVLFERLASPEFVNFIRGKKPDKLLRKVENQLIVVRVVLADAENRQISDSNVKKWLDVLRDVVYEVDDLLDEVSTKAATQKEVSDSFSRLFNRKKIVSISKLEDIVERLDDILKQKESLDLKDIPVERHQPWKAQPTSLEDGYGMYGRDKDKDAIMKMVLEENSDGEEVSVISIVGMGGVGKTTLARSVYNDDKLKQQIFDLKAWVCVSDIFDIVKVTKSMIEEVTKMSCNLNDLNSLQLELMDKMINKKFLIVLDDVWIEDCDSWSSLTKPFLSGMRGSKILVTTRNENVAAVVPFQTVEVYHLNKLSNEDCWLVFANHAFPLSEDSENRGTLEKIGKEIVKKCNGLPLAAQSLGGMLRRKHAIRDWNNVLESDIWELPESQCKIIPALRISYNYLPPHLKRCFVYCSLYPKDYAFKKDELIQLWIAEDLVKAPKKGKTLEEVGQEYFDDLVSRSFFQSNQWGDCFVMHDLMHDLATFIGGEFYFRADELGKETKIDRKTRHLSFTRFSDPVSDIEVFDTVKFPRTFSLINCKESPFNNEKAPLIIVSMLKYLRVLSFCNFKNQLALPDSIGQLIHLRYLNVSHTSIETLPESLCNLYNLQTLKLDCCSHLTKLPSAMQNLVNLRHLEIDQTPIKEMPKRMGKLNQLQKLDFYTVGKHKENSIKELGGLPNLHGSFSIEKLENVRKGEEALEARIMDKKHINDLSLEWSTGNDDDIDFEVELDVLSNLHPHQDLEQLSISGYKGTRFPEWVESFSYQNITYLYLNNCNNCCMLPSMGQLPSLKNLNISNMDSVKTIDAGFYKKEDCSSVTPFPSLQSLYISDMPRWEVWSSIESEAFPELKYLYITDCPKLKGDLPNHLLALQTLSIINCEHLVSSVPRAPTLRRLLISKSNKVTFHVFPLSVENIEIEGSPMVESMMEAITNIQPTCLSSLSLKDCSSAISFPGDCLPASLTTLDISDLKKLKFPMKHKHELLESLSIKNSCDWLTSLPLDTFPNLIRLDIRNCESMESLSVVGSESFKRLNSIYISDCPNFVSFPGGLSAPNLTYLIVCHCEKLKSLPDQMSTLLPKMEYLRIWNCQQIESFPGGSMPPNLRRVEMRNCEKLVSRQAWVSMDMVTSVIVNGPCDGIKCFPKEGLLPLSLTHLYLSELSSMETLECKGLLHLKSLQQLRIEKCKKLENIEGERLPVSLIRLIIEGCPLLEKRCHRKNSEIWAKMCHVRGIKINGTWI</sequence>
<dbReference type="InterPro" id="IPR027417">
    <property type="entry name" value="P-loop_NTPase"/>
</dbReference>
<evidence type="ECO:0000256" key="2">
    <source>
        <dbReference type="ARBA" id="ARBA00022737"/>
    </source>
</evidence>
<dbReference type="Gene3D" id="1.10.8.430">
    <property type="entry name" value="Helical domain of apoptotic protease-activating factors"/>
    <property type="match status" value="1"/>
</dbReference>
<dbReference type="InterPro" id="IPR041118">
    <property type="entry name" value="Rx_N"/>
</dbReference>
<dbReference type="AlphaFoldDB" id="V7APT9"/>
<feature type="signal peptide" evidence="6">
    <location>
        <begin position="1"/>
        <end position="25"/>
    </location>
</feature>
<evidence type="ECO:0000313" key="11">
    <source>
        <dbReference type="EMBL" id="ESW06623.1"/>
    </source>
</evidence>
<dbReference type="Gramene" id="ESW06623">
    <property type="protein sequence ID" value="ESW06623"/>
    <property type="gene ID" value="PHAVU_010G063000g"/>
</dbReference>
<keyword evidence="4" id="KW-0611">Plant defense</keyword>
<dbReference type="SUPFAM" id="SSF52540">
    <property type="entry name" value="P-loop containing nucleoside triphosphate hydrolases"/>
    <property type="match status" value="1"/>
</dbReference>
<evidence type="ECO:0000256" key="3">
    <source>
        <dbReference type="ARBA" id="ARBA00022741"/>
    </source>
</evidence>
<dbReference type="GO" id="GO:0005524">
    <property type="term" value="F:ATP binding"/>
    <property type="evidence" value="ECO:0007669"/>
    <property type="project" value="UniProtKB-KW"/>
</dbReference>
<dbReference type="PRINTS" id="PR00364">
    <property type="entry name" value="DISEASERSIST"/>
</dbReference>
<keyword evidence="12" id="KW-1185">Reference proteome</keyword>
<dbReference type="Pfam" id="PF00931">
    <property type="entry name" value="NB-ARC"/>
    <property type="match status" value="1"/>
</dbReference>
<dbReference type="InterPro" id="IPR002182">
    <property type="entry name" value="NB-ARC"/>
</dbReference>
<feature type="chain" id="PRO_5004753640" description="Disease resistance RPP13-like protein 1" evidence="6">
    <location>
        <begin position="26"/>
        <end position="1244"/>
    </location>
</feature>
<proteinExistence type="predicted"/>
<dbReference type="OMA" id="INCKESP"/>
<dbReference type="InterPro" id="IPR032675">
    <property type="entry name" value="LRR_dom_sf"/>
</dbReference>
<dbReference type="Proteomes" id="UP000000226">
    <property type="component" value="Chromosome 10"/>
</dbReference>
<evidence type="ECO:0000256" key="6">
    <source>
        <dbReference type="SAM" id="SignalP"/>
    </source>
</evidence>
<evidence type="ECO:0000259" key="9">
    <source>
        <dbReference type="Pfam" id="PF23559"/>
    </source>
</evidence>
<feature type="domain" description="Disease resistance protein winged helix" evidence="9">
    <location>
        <begin position="425"/>
        <end position="492"/>
    </location>
</feature>
<name>V7APT9_PHAVU</name>
<dbReference type="OrthoDB" id="1896560at2759"/>
<evidence type="ECO:0000259" key="7">
    <source>
        <dbReference type="Pfam" id="PF00931"/>
    </source>
</evidence>
<dbReference type="InterPro" id="IPR036388">
    <property type="entry name" value="WH-like_DNA-bd_sf"/>
</dbReference>
<dbReference type="PANTHER" id="PTHR36766">
    <property type="entry name" value="PLANT BROAD-SPECTRUM MILDEW RESISTANCE PROTEIN RPW8"/>
    <property type="match status" value="1"/>
</dbReference>
<accession>V7APT9</accession>
<dbReference type="Gene3D" id="3.80.10.10">
    <property type="entry name" value="Ribonuclease Inhibitor"/>
    <property type="match status" value="2"/>
</dbReference>
<dbReference type="SUPFAM" id="SSF52058">
    <property type="entry name" value="L domain-like"/>
    <property type="match status" value="2"/>
</dbReference>
<dbReference type="Pfam" id="PF23559">
    <property type="entry name" value="WHD_DRP"/>
    <property type="match status" value="1"/>
</dbReference>
<dbReference type="Gene3D" id="1.10.10.10">
    <property type="entry name" value="Winged helix-like DNA-binding domain superfamily/Winged helix DNA-binding domain"/>
    <property type="match status" value="1"/>
</dbReference>
<evidence type="ECO:0000256" key="1">
    <source>
        <dbReference type="ARBA" id="ARBA00022614"/>
    </source>
</evidence>
<organism evidence="11 12">
    <name type="scientific">Phaseolus vulgaris</name>
    <name type="common">Kidney bean</name>
    <name type="synonym">French bean</name>
    <dbReference type="NCBI Taxonomy" id="3885"/>
    <lineage>
        <taxon>Eukaryota</taxon>
        <taxon>Viridiplantae</taxon>
        <taxon>Streptophyta</taxon>
        <taxon>Embryophyta</taxon>
        <taxon>Tracheophyta</taxon>
        <taxon>Spermatophyta</taxon>
        <taxon>Magnoliopsida</taxon>
        <taxon>eudicotyledons</taxon>
        <taxon>Gunneridae</taxon>
        <taxon>Pentapetalae</taxon>
        <taxon>rosids</taxon>
        <taxon>fabids</taxon>
        <taxon>Fabales</taxon>
        <taxon>Fabaceae</taxon>
        <taxon>Papilionoideae</taxon>
        <taxon>50 kb inversion clade</taxon>
        <taxon>NPAAA clade</taxon>
        <taxon>indigoferoid/millettioid clade</taxon>
        <taxon>Phaseoleae</taxon>
        <taxon>Phaseolus</taxon>
    </lineage>
</organism>
<dbReference type="InterPro" id="IPR056789">
    <property type="entry name" value="LRR_R13L1-DRL21"/>
</dbReference>
<dbReference type="FunFam" id="3.40.50.300:FF:001091">
    <property type="entry name" value="Probable disease resistance protein At1g61300"/>
    <property type="match status" value="1"/>
</dbReference>